<dbReference type="AlphaFoldDB" id="A0A5C4M871"/>
<comment type="caution">
    <text evidence="4">The sequence shown here is derived from an EMBL/GenBank/DDBJ whole genome shotgun (WGS) entry which is preliminary data.</text>
</comment>
<dbReference type="InterPro" id="IPR051448">
    <property type="entry name" value="CdaR-like_regulators"/>
</dbReference>
<keyword evidence="5" id="KW-1185">Reference proteome</keyword>
<organism evidence="4 5">
    <name type="scientific">Amycolatopsis alkalitolerans</name>
    <dbReference type="NCBI Taxonomy" id="2547244"/>
    <lineage>
        <taxon>Bacteria</taxon>
        <taxon>Bacillati</taxon>
        <taxon>Actinomycetota</taxon>
        <taxon>Actinomycetes</taxon>
        <taxon>Pseudonocardiales</taxon>
        <taxon>Pseudonocardiaceae</taxon>
        <taxon>Amycolatopsis</taxon>
    </lineage>
</organism>
<gene>
    <name evidence="4" type="ORF">FG385_07480</name>
</gene>
<name>A0A5C4M871_9PSEU</name>
<dbReference type="InterPro" id="IPR042070">
    <property type="entry name" value="PucR_C-HTH_sf"/>
</dbReference>
<dbReference type="OrthoDB" id="8026818at2"/>
<dbReference type="Pfam" id="PF17853">
    <property type="entry name" value="GGDEF_2"/>
    <property type="match status" value="1"/>
</dbReference>
<feature type="domain" description="CdaR GGDEF-like" evidence="3">
    <location>
        <begin position="320"/>
        <end position="435"/>
    </location>
</feature>
<protein>
    <submittedName>
        <fullName evidence="4">CdaR family transcriptional regulator</fullName>
    </submittedName>
</protein>
<feature type="domain" description="PucR C-terminal helix-turn-helix" evidence="2">
    <location>
        <begin position="488"/>
        <end position="546"/>
    </location>
</feature>
<proteinExistence type="inferred from homology"/>
<evidence type="ECO:0000313" key="4">
    <source>
        <dbReference type="EMBL" id="TNC28251.1"/>
    </source>
</evidence>
<sequence length="560" mass="61036">MSDQTELSLRNLLGNLRALLVISVLMTEAVDEKRILQLAASAAPAFGRWRIEGYAFSDGSWRTGAEGVVAPMPAGLAEQLADMEGATAEVCLPGWAWGWACPLRSVAGVFGRLIAVSDEQPTADDRFLIQAVAQQTGVAVSNARLHASARASAAELVATNARLEGTVTTLRRSMAIHERLTRVAVSAEGQAGIAKALHELTGLPVAIEDRHGNLRAWGGPDQPDPYPREAYARREELLRRLMRADRPVRDGARLTVLASPRPDVLGVLSLIDPARQADSADLVALEHAATVLSVELARLRGIAEAELRLRRDLVHDLLTGTDDESADLRAEALGYDLRRPHRVVVVEGRGRTRSEDGLLHAVRRVVRDKRLGPLMDTMSGSIVVVTGSDTGWEAMRLAVLAELGGGQCTVGVGGVCERPSELPRSLREAQMAVRLQRSLRVGHGACEYEKLGVFRMLASVSDLSEVDAFVREWLGCLIDYDARRGADLVATLTQYLEHGGNYDATASRLSVHRSTLKYRLQRIRELTGLEINDPDVHFNLQLATRAWTTLQASRERPGRA</sequence>
<reference evidence="4 5" key="1">
    <citation type="submission" date="2019-06" db="EMBL/GenBank/DDBJ databases">
        <title>Amycolatopsis alkalitolerans sp. nov., isolated from Gastrodia elata Blume.</title>
        <authorList>
            <person name="Narsing Rao M.P."/>
            <person name="Li W.J."/>
        </authorList>
    </citation>
    <scope>NUCLEOTIDE SEQUENCE [LARGE SCALE GENOMIC DNA]</scope>
    <source>
        <strain evidence="4 5">SYSUP0005</strain>
    </source>
</reference>
<evidence type="ECO:0000259" key="2">
    <source>
        <dbReference type="Pfam" id="PF13556"/>
    </source>
</evidence>
<dbReference type="InterPro" id="IPR025736">
    <property type="entry name" value="PucR_C-HTH_dom"/>
</dbReference>
<dbReference type="Pfam" id="PF13556">
    <property type="entry name" value="HTH_30"/>
    <property type="match status" value="1"/>
</dbReference>
<dbReference type="SUPFAM" id="SSF55781">
    <property type="entry name" value="GAF domain-like"/>
    <property type="match status" value="1"/>
</dbReference>
<dbReference type="InterPro" id="IPR041522">
    <property type="entry name" value="CdaR_GGDEF"/>
</dbReference>
<dbReference type="PANTHER" id="PTHR33744">
    <property type="entry name" value="CARBOHYDRATE DIACID REGULATOR"/>
    <property type="match status" value="1"/>
</dbReference>
<dbReference type="RefSeq" id="WP_139095867.1">
    <property type="nucleotide sequence ID" value="NZ_VDFW01000004.1"/>
</dbReference>
<dbReference type="Proteomes" id="UP000305546">
    <property type="component" value="Unassembled WGS sequence"/>
</dbReference>
<accession>A0A5C4M871</accession>
<dbReference type="EMBL" id="VDFW01000004">
    <property type="protein sequence ID" value="TNC28251.1"/>
    <property type="molecule type" value="Genomic_DNA"/>
</dbReference>
<dbReference type="PANTHER" id="PTHR33744:SF1">
    <property type="entry name" value="DNA-BINDING TRANSCRIPTIONAL ACTIVATOR ADER"/>
    <property type="match status" value="1"/>
</dbReference>
<dbReference type="Gene3D" id="1.10.10.2840">
    <property type="entry name" value="PucR C-terminal helix-turn-helix domain"/>
    <property type="match status" value="1"/>
</dbReference>
<dbReference type="Gene3D" id="3.30.450.40">
    <property type="match status" value="1"/>
</dbReference>
<evidence type="ECO:0000259" key="3">
    <source>
        <dbReference type="Pfam" id="PF17853"/>
    </source>
</evidence>
<evidence type="ECO:0000256" key="1">
    <source>
        <dbReference type="ARBA" id="ARBA00006754"/>
    </source>
</evidence>
<comment type="similarity">
    <text evidence="1">Belongs to the CdaR family.</text>
</comment>
<evidence type="ECO:0000313" key="5">
    <source>
        <dbReference type="Proteomes" id="UP000305546"/>
    </source>
</evidence>
<dbReference type="InterPro" id="IPR029016">
    <property type="entry name" value="GAF-like_dom_sf"/>
</dbReference>